<evidence type="ECO:0000256" key="1">
    <source>
        <dbReference type="ARBA" id="ARBA00022980"/>
    </source>
</evidence>
<evidence type="ECO:0000313" key="4">
    <source>
        <dbReference type="Proteomes" id="UP001223586"/>
    </source>
</evidence>
<protein>
    <submittedName>
        <fullName evidence="3">Ribosomal protein L14E/L6E/L27E</fullName>
    </submittedName>
</protein>
<evidence type="ECO:0000313" key="3">
    <source>
        <dbReference type="EMBL" id="MDQ0177335.1"/>
    </source>
</evidence>
<keyword evidence="2" id="KW-0687">Ribonucleoprotein</keyword>
<comment type="caution">
    <text evidence="3">The sequence shown here is derived from an EMBL/GenBank/DDBJ whole genome shotgun (WGS) entry which is preliminary data.</text>
</comment>
<dbReference type="RefSeq" id="WP_307231233.1">
    <property type="nucleotide sequence ID" value="NZ_JAUSTT010000021.1"/>
</dbReference>
<dbReference type="Proteomes" id="UP001223586">
    <property type="component" value="Unassembled WGS sequence"/>
</dbReference>
<gene>
    <name evidence="3" type="ORF">J2S08_003214</name>
</gene>
<proteinExistence type="predicted"/>
<dbReference type="SUPFAM" id="SSF50104">
    <property type="entry name" value="Translation proteins SH3-like domain"/>
    <property type="match status" value="1"/>
</dbReference>
<dbReference type="InterPro" id="IPR014722">
    <property type="entry name" value="Rib_uL2_dom2"/>
</dbReference>
<evidence type="ECO:0000256" key="2">
    <source>
        <dbReference type="ARBA" id="ARBA00023274"/>
    </source>
</evidence>
<dbReference type="InterPro" id="IPR008991">
    <property type="entry name" value="Translation_prot_SH3-like_sf"/>
</dbReference>
<accession>A0ABT9WVU1</accession>
<keyword evidence="1 3" id="KW-0689">Ribosomal protein</keyword>
<keyword evidence="4" id="KW-1185">Reference proteome</keyword>
<sequence>MSESDSSPGPDIGQIVLVRKGREYGQLAVIIQVLDERFVLIADGEKRKFDRPKKKNIQHLERYNYISPEVRNSIKDTGRVSNNKLRMALWKFAQEVLEVPKKGDGLLDGER</sequence>
<organism evidence="3 4">
    <name type="scientific">Bacillus chungangensis</name>
    <dbReference type="NCBI Taxonomy" id="587633"/>
    <lineage>
        <taxon>Bacteria</taxon>
        <taxon>Bacillati</taxon>
        <taxon>Bacillota</taxon>
        <taxon>Bacilli</taxon>
        <taxon>Bacillales</taxon>
        <taxon>Bacillaceae</taxon>
        <taxon>Bacillus</taxon>
    </lineage>
</organism>
<reference evidence="3 4" key="1">
    <citation type="submission" date="2023-07" db="EMBL/GenBank/DDBJ databases">
        <title>Genomic Encyclopedia of Type Strains, Phase IV (KMG-IV): sequencing the most valuable type-strain genomes for metagenomic binning, comparative biology and taxonomic classification.</title>
        <authorList>
            <person name="Goeker M."/>
        </authorList>
    </citation>
    <scope>NUCLEOTIDE SEQUENCE [LARGE SCALE GENOMIC DNA]</scope>
    <source>
        <strain evidence="3 4">DSM 23837</strain>
    </source>
</reference>
<name>A0ABT9WVU1_9BACI</name>
<dbReference type="Gene3D" id="2.30.30.30">
    <property type="match status" value="1"/>
</dbReference>
<dbReference type="GO" id="GO:0005840">
    <property type="term" value="C:ribosome"/>
    <property type="evidence" value="ECO:0007669"/>
    <property type="project" value="UniProtKB-KW"/>
</dbReference>
<dbReference type="InterPro" id="IPR041985">
    <property type="entry name" value="Ribosomal_eL14_KOW"/>
</dbReference>
<dbReference type="EMBL" id="JAUSTT010000021">
    <property type="protein sequence ID" value="MDQ0177335.1"/>
    <property type="molecule type" value="Genomic_DNA"/>
</dbReference>
<dbReference type="CDD" id="cd06088">
    <property type="entry name" value="KOW_RPL14"/>
    <property type="match status" value="1"/>
</dbReference>